<dbReference type="Proteomes" id="UP000464620">
    <property type="component" value="Chromosome B09"/>
</dbReference>
<feature type="region of interest" description="Disordered" evidence="1">
    <location>
        <begin position="74"/>
        <end position="115"/>
    </location>
</feature>
<feature type="compositionally biased region" description="Polar residues" evidence="1">
    <location>
        <begin position="75"/>
        <end position="101"/>
    </location>
</feature>
<dbReference type="AlphaFoldDB" id="A0A6B9V8Z2"/>
<evidence type="ECO:0000313" key="3">
    <source>
        <dbReference type="Proteomes" id="UP000464620"/>
    </source>
</evidence>
<evidence type="ECO:0000256" key="1">
    <source>
        <dbReference type="SAM" id="MobiDB-lite"/>
    </source>
</evidence>
<gene>
    <name evidence="2" type="ORF">DS421_19g656160</name>
</gene>
<organism evidence="2 3">
    <name type="scientific">Arachis hypogaea</name>
    <name type="common">Peanut</name>
    <dbReference type="NCBI Taxonomy" id="3818"/>
    <lineage>
        <taxon>Eukaryota</taxon>
        <taxon>Viridiplantae</taxon>
        <taxon>Streptophyta</taxon>
        <taxon>Embryophyta</taxon>
        <taxon>Tracheophyta</taxon>
        <taxon>Spermatophyta</taxon>
        <taxon>Magnoliopsida</taxon>
        <taxon>eudicotyledons</taxon>
        <taxon>Gunneridae</taxon>
        <taxon>Pentapetalae</taxon>
        <taxon>rosids</taxon>
        <taxon>fabids</taxon>
        <taxon>Fabales</taxon>
        <taxon>Fabaceae</taxon>
        <taxon>Papilionoideae</taxon>
        <taxon>50 kb inversion clade</taxon>
        <taxon>dalbergioids sensu lato</taxon>
        <taxon>Dalbergieae</taxon>
        <taxon>Pterocarpus clade</taxon>
        <taxon>Arachis</taxon>
    </lineage>
</organism>
<accession>A0A6B9V8Z2</accession>
<name>A0A6B9V8Z2_ARAHY</name>
<reference evidence="2 3" key="1">
    <citation type="submission" date="2020-01" db="EMBL/GenBank/DDBJ databases">
        <title>Genome sequence of Arachis hypogaea, cultivar Shitouqi.</title>
        <authorList>
            <person name="Zhuang W."/>
            <person name="Chen H."/>
            <person name="Varshney R."/>
            <person name="Wang D."/>
            <person name="Ming R."/>
        </authorList>
    </citation>
    <scope>NUCLEOTIDE SEQUENCE [LARGE SCALE GENOMIC DNA]</scope>
    <source>
        <tissue evidence="2">Young leaf</tissue>
    </source>
</reference>
<dbReference type="EMBL" id="CP031001">
    <property type="protein sequence ID" value="QHN77823.1"/>
    <property type="molecule type" value="Genomic_DNA"/>
</dbReference>
<sequence>MLSRSDLPAFGRTFLVLQKSQWSALNGYGKLTSRAFQQYIIVHTFLRIRRPKTGVQCQPSDQFWRPVLERDSKLESNAQKGAKTGVNTQGSLSTWISSKLRPNTHKVGPRSEISH</sequence>
<protein>
    <submittedName>
        <fullName evidence="2">Uncharacterized protein</fullName>
    </submittedName>
</protein>
<proteinExistence type="predicted"/>
<evidence type="ECO:0000313" key="2">
    <source>
        <dbReference type="EMBL" id="QHN77823.1"/>
    </source>
</evidence>